<sequence length="305" mass="34727">MRTTLGTANAGDDVRAAIHRLGPKFERDYIAHTTLSHWADIVGDMIARRVRAVAVRDGKLFLYAPDATWKNEMRMSAPEIIQRVNNYAGGRLVKEIAFARTMRPVPMDAEEDGDAETPFAYARALIRTGLSDAEIAAGAQLAESVSDEKLAVKIRRAYQTTRKAKRLKEQRGFLPCPICGRMVNGVCHDCRRSEERRVRREVRAILQREPWAKLADIVRRVPSCDALLLGSERADLVRRIAGETDYTAQDSENARLLTMLHRGLPPEEVTPKKIQSTFWELRNELITTREFWEEMKKRKGSKKKL</sequence>
<name>F5RJW8_9FIRM</name>
<comment type="caution">
    <text evidence="1">The sequence shown here is derived from an EMBL/GenBank/DDBJ whole genome shotgun (WGS) entry which is preliminary data.</text>
</comment>
<reference evidence="1 2" key="1">
    <citation type="submission" date="2011-04" db="EMBL/GenBank/DDBJ databases">
        <authorList>
            <person name="Muzny D."/>
            <person name="Qin X."/>
            <person name="Deng J."/>
            <person name="Jiang H."/>
            <person name="Liu Y."/>
            <person name="Qu J."/>
            <person name="Song X.-Z."/>
            <person name="Zhang L."/>
            <person name="Thornton R."/>
            <person name="Coyle M."/>
            <person name="Francisco L."/>
            <person name="Jackson L."/>
            <person name="Javaid M."/>
            <person name="Korchina V."/>
            <person name="Kovar C."/>
            <person name="Mata R."/>
            <person name="Mathew T."/>
            <person name="Ngo R."/>
            <person name="Nguyen L."/>
            <person name="Nguyen N."/>
            <person name="Okwuonu G."/>
            <person name="Ongeri F."/>
            <person name="Pham C."/>
            <person name="Simmons D."/>
            <person name="Wilczek-Boney K."/>
            <person name="Hale W."/>
            <person name="Jakkamsetti A."/>
            <person name="Pham P."/>
            <person name="Ruth R."/>
            <person name="San Lucas F."/>
            <person name="Warren J."/>
            <person name="Zhang J."/>
            <person name="Zhao Z."/>
            <person name="Zhou C."/>
            <person name="Zhu D."/>
            <person name="Lee S."/>
            <person name="Bess C."/>
            <person name="Blankenburg K."/>
            <person name="Forbes L."/>
            <person name="Fu Q."/>
            <person name="Gubbala S."/>
            <person name="Hirani K."/>
            <person name="Jayaseelan J.C."/>
            <person name="Lara F."/>
            <person name="Munidasa M."/>
            <person name="Palculict T."/>
            <person name="Patil S."/>
            <person name="Pu L.-L."/>
            <person name="Saada N."/>
            <person name="Tang L."/>
            <person name="Weissenberger G."/>
            <person name="Zhu Y."/>
            <person name="Hemphill L."/>
            <person name="Shang Y."/>
            <person name="Youmans B."/>
            <person name="Ayvaz T."/>
            <person name="Ross M."/>
            <person name="Santibanez J."/>
            <person name="Aqrawi P."/>
            <person name="Gross S."/>
            <person name="Joshi V."/>
            <person name="Fowler G."/>
            <person name="Nazareth L."/>
            <person name="Reid J."/>
            <person name="Worley K."/>
            <person name="Petrosino J."/>
            <person name="Highlander S."/>
            <person name="Gibbs R."/>
        </authorList>
    </citation>
    <scope>NUCLEOTIDE SEQUENCE [LARGE SCALE GENOMIC DNA]</scope>
    <source>
        <strain evidence="1 2">DSM 2778</strain>
    </source>
</reference>
<dbReference type="EMBL" id="AFHQ01000017">
    <property type="protein sequence ID" value="EGK61458.1"/>
    <property type="molecule type" value="Genomic_DNA"/>
</dbReference>
<dbReference type="AlphaFoldDB" id="F5RJW8"/>
<gene>
    <name evidence="1" type="ORF">HMPREF9081_0539</name>
</gene>
<protein>
    <recommendedName>
        <fullName evidence="3">DUF721 domain-containing protein</fullName>
    </recommendedName>
</protein>
<dbReference type="OrthoDB" id="46633at2"/>
<dbReference type="Proteomes" id="UP000004067">
    <property type="component" value="Unassembled WGS sequence"/>
</dbReference>
<evidence type="ECO:0000313" key="2">
    <source>
        <dbReference type="Proteomes" id="UP000004067"/>
    </source>
</evidence>
<dbReference type="InterPro" id="IPR007922">
    <property type="entry name" value="DciA-like"/>
</dbReference>
<evidence type="ECO:0008006" key="3">
    <source>
        <dbReference type="Google" id="ProtNLM"/>
    </source>
</evidence>
<proteinExistence type="predicted"/>
<dbReference type="HOGENOM" id="CLU_077383_0_0_9"/>
<organism evidence="1 2">
    <name type="scientific">Centipeda periodontii DSM 2778</name>
    <dbReference type="NCBI Taxonomy" id="888060"/>
    <lineage>
        <taxon>Bacteria</taxon>
        <taxon>Bacillati</taxon>
        <taxon>Bacillota</taxon>
        <taxon>Negativicutes</taxon>
        <taxon>Selenomonadales</taxon>
        <taxon>Selenomonadaceae</taxon>
        <taxon>Centipeda</taxon>
    </lineage>
</organism>
<keyword evidence="2" id="KW-1185">Reference proteome</keyword>
<dbReference type="PANTHER" id="PTHR36456">
    <property type="entry name" value="UPF0232 PROTEIN SCO3875"/>
    <property type="match status" value="1"/>
</dbReference>
<dbReference type="STRING" id="888060.HMPREF9081_0539"/>
<dbReference type="eggNOG" id="COG5512">
    <property type="taxonomic scope" value="Bacteria"/>
</dbReference>
<accession>F5RJW8</accession>
<dbReference type="Pfam" id="PF05258">
    <property type="entry name" value="DciA"/>
    <property type="match status" value="1"/>
</dbReference>
<evidence type="ECO:0000313" key="1">
    <source>
        <dbReference type="EMBL" id="EGK61458.1"/>
    </source>
</evidence>
<dbReference type="PANTHER" id="PTHR36456:SF1">
    <property type="entry name" value="UPF0232 PROTEIN SCO3875"/>
    <property type="match status" value="1"/>
</dbReference>
<dbReference type="RefSeq" id="WP_006305390.1">
    <property type="nucleotide sequence ID" value="NZ_GL892076.1"/>
</dbReference>